<dbReference type="Gene3D" id="3.20.20.70">
    <property type="entry name" value="Aldolase class I"/>
    <property type="match status" value="1"/>
</dbReference>
<dbReference type="InterPro" id="IPR056488">
    <property type="entry name" value="Zn_ribbon_HMPTM"/>
</dbReference>
<evidence type="ECO:0000256" key="5">
    <source>
        <dbReference type="ARBA" id="ARBA00023014"/>
    </source>
</evidence>
<dbReference type="SFLD" id="SFLDG01067">
    <property type="entry name" value="SPASM/twitch_domain_containing"/>
    <property type="match status" value="1"/>
</dbReference>
<keyword evidence="8" id="KW-1185">Reference proteome</keyword>
<keyword evidence="4" id="KW-0408">Iron</keyword>
<dbReference type="InterPro" id="IPR058240">
    <property type="entry name" value="rSAM_sf"/>
</dbReference>
<dbReference type="InterPro" id="IPR007197">
    <property type="entry name" value="rSAM"/>
</dbReference>
<name>A0ABS8XK95_9BURK</name>
<dbReference type="PROSITE" id="PS51918">
    <property type="entry name" value="RADICAL_SAM"/>
    <property type="match status" value="1"/>
</dbReference>
<keyword evidence="5" id="KW-0411">Iron-sulfur</keyword>
<dbReference type="PANTHER" id="PTHR43306">
    <property type="entry name" value="7,8-DIHYDRO-6-HYDROXYMETHYLPTERIN DIMETHYLTRANSFERASE"/>
    <property type="match status" value="1"/>
</dbReference>
<dbReference type="SFLD" id="SFLDG01100">
    <property type="entry name" value="methyltransferase_(Class_D)"/>
    <property type="match status" value="1"/>
</dbReference>
<dbReference type="CDD" id="cd01335">
    <property type="entry name" value="Radical_SAM"/>
    <property type="match status" value="1"/>
</dbReference>
<accession>A0ABS8XK95</accession>
<evidence type="ECO:0000256" key="4">
    <source>
        <dbReference type="ARBA" id="ARBA00023004"/>
    </source>
</evidence>
<dbReference type="EMBL" id="JAJTWT010000013">
    <property type="protein sequence ID" value="MCE4540140.1"/>
    <property type="molecule type" value="Genomic_DNA"/>
</dbReference>
<dbReference type="InterPro" id="IPR013785">
    <property type="entry name" value="Aldolase_TIM"/>
</dbReference>
<sequence>MTRKVRPYLFYDTTQSVCTRCLRPAEAKILVKDGQVFMDKWCPAHGTERVLVSDDADYYRLCREVYVKPPEMPQRFATPMAYGCPYDCGLCPDHMQHSCLSIVEISDHCNLRCPTCYAASGPERLTHRSMDEVVAMLDAIVASEGEADVVQISGGEPTLHPRFFDILDAARARPIKHLMVNTNGLRIAQDAAFAERLAGYAPGLEVYLQFDSLRREALMDLRGADLRRPHGEALARLDALGISTTLVMTVKRGVNDDEIGDVIRHGQAFGCVRGVTLQPVQNAGRVEAYEAAKHRLTVSELRRRIAEQSGVFTLADVLPVPCNPDTLAMAYALRGPGGSLTPLTRYLDATTLLSGDRSTIVFEGDPALKASVFKLFSTNHSPESQSNCLSELLCCLPRVDAPRLSYRDVFRVLIVQFMDAQSLDIRALKKSCIHIARPDGRLIPFESYNLFYRDERQAELAQIRAEIDAQREQRRQAVMPTVSIARA</sequence>
<dbReference type="Pfam" id="PF23545">
    <property type="entry name" value="Zn_ribbon_HMPTM"/>
    <property type="match status" value="1"/>
</dbReference>
<evidence type="ECO:0000313" key="8">
    <source>
        <dbReference type="Proteomes" id="UP001201463"/>
    </source>
</evidence>
<dbReference type="SFLD" id="SFLDS00029">
    <property type="entry name" value="Radical_SAM"/>
    <property type="match status" value="1"/>
</dbReference>
<dbReference type="Proteomes" id="UP001201463">
    <property type="component" value="Unassembled WGS sequence"/>
</dbReference>
<organism evidence="7 8">
    <name type="scientific">Pelomonas caseinilytica</name>
    <dbReference type="NCBI Taxonomy" id="2906763"/>
    <lineage>
        <taxon>Bacteria</taxon>
        <taxon>Pseudomonadati</taxon>
        <taxon>Pseudomonadota</taxon>
        <taxon>Betaproteobacteria</taxon>
        <taxon>Burkholderiales</taxon>
        <taxon>Sphaerotilaceae</taxon>
        <taxon>Roseateles</taxon>
    </lineage>
</organism>
<comment type="cofactor">
    <cofactor evidence="1">
        <name>[4Fe-4S] cluster</name>
        <dbReference type="ChEBI" id="CHEBI:49883"/>
    </cofactor>
</comment>
<dbReference type="Pfam" id="PF04055">
    <property type="entry name" value="Radical_SAM"/>
    <property type="match status" value="1"/>
</dbReference>
<dbReference type="RefSeq" id="WP_233394654.1">
    <property type="nucleotide sequence ID" value="NZ_JAJTWT010000013.1"/>
</dbReference>
<evidence type="ECO:0000313" key="7">
    <source>
        <dbReference type="EMBL" id="MCE4540140.1"/>
    </source>
</evidence>
<keyword evidence="3" id="KW-0479">Metal-binding</keyword>
<dbReference type="PANTHER" id="PTHR43306:SF1">
    <property type="entry name" value="7,8-DIHYDRO-6-HYDROXYMETHYLPTERIN DIMETHYLTRANSFERASE"/>
    <property type="match status" value="1"/>
</dbReference>
<gene>
    <name evidence="7" type="ORF">LXT12_23080</name>
</gene>
<evidence type="ECO:0000256" key="1">
    <source>
        <dbReference type="ARBA" id="ARBA00001966"/>
    </source>
</evidence>
<evidence type="ECO:0000256" key="3">
    <source>
        <dbReference type="ARBA" id="ARBA00022723"/>
    </source>
</evidence>
<evidence type="ECO:0000259" key="6">
    <source>
        <dbReference type="PROSITE" id="PS51918"/>
    </source>
</evidence>
<proteinExistence type="predicted"/>
<dbReference type="InterPro" id="IPR034474">
    <property type="entry name" value="Methyltransferase_Class_D"/>
</dbReference>
<evidence type="ECO:0000256" key="2">
    <source>
        <dbReference type="ARBA" id="ARBA00022691"/>
    </source>
</evidence>
<keyword evidence="2" id="KW-0949">S-adenosyl-L-methionine</keyword>
<feature type="domain" description="Radical SAM core" evidence="6">
    <location>
        <begin position="92"/>
        <end position="308"/>
    </location>
</feature>
<comment type="caution">
    <text evidence="7">The sequence shown here is derived from an EMBL/GenBank/DDBJ whole genome shotgun (WGS) entry which is preliminary data.</text>
</comment>
<protein>
    <submittedName>
        <fullName evidence="7">Radical SAM protein</fullName>
    </submittedName>
</protein>
<dbReference type="SUPFAM" id="SSF102114">
    <property type="entry name" value="Radical SAM enzymes"/>
    <property type="match status" value="1"/>
</dbReference>
<reference evidence="7 8" key="1">
    <citation type="submission" date="2021-12" db="EMBL/GenBank/DDBJ databases">
        <title>Genome seq of p7.</title>
        <authorList>
            <person name="Seo T."/>
        </authorList>
    </citation>
    <scope>NUCLEOTIDE SEQUENCE [LARGE SCALE GENOMIC DNA]</scope>
    <source>
        <strain evidence="7 8">P7</strain>
    </source>
</reference>